<dbReference type="EMBL" id="MK044348">
    <property type="protein sequence ID" value="QGK85624.1"/>
    <property type="molecule type" value="mRNA"/>
</dbReference>
<gene>
    <name evidence="5" type="primary">NBS</name>
</gene>
<proteinExistence type="evidence at transcript level"/>
<evidence type="ECO:0000256" key="2">
    <source>
        <dbReference type="ARBA" id="ARBA00022737"/>
    </source>
</evidence>
<dbReference type="SUPFAM" id="SSF52540">
    <property type="entry name" value="P-loop containing nucleoside triphosphate hydrolases"/>
    <property type="match status" value="1"/>
</dbReference>
<reference evidence="5" key="1">
    <citation type="submission" date="2018-10" db="EMBL/GenBank/DDBJ databases">
        <authorList>
            <person name="Liu Y."/>
        </authorList>
    </citation>
    <scope>NUCLEOTIDE SEQUENCE</scope>
    <source>
        <tissue evidence="5">Leaf</tissue>
    </source>
</reference>
<comment type="similarity">
    <text evidence="1">Belongs to the disease resistance NB-LRR family.</text>
</comment>
<dbReference type="InterPro" id="IPR002182">
    <property type="entry name" value="NB-ARC"/>
</dbReference>
<dbReference type="Gene3D" id="1.10.8.430">
    <property type="entry name" value="Helical domain of apoptotic protease-activating factors"/>
    <property type="match status" value="1"/>
</dbReference>
<dbReference type="InterPro" id="IPR032675">
    <property type="entry name" value="LRR_dom_sf"/>
</dbReference>
<evidence type="ECO:0000313" key="5">
    <source>
        <dbReference type="EMBL" id="QGK85624.1"/>
    </source>
</evidence>
<dbReference type="GO" id="GO:0006952">
    <property type="term" value="P:defense response"/>
    <property type="evidence" value="ECO:0007669"/>
    <property type="project" value="UniProtKB-KW"/>
</dbReference>
<dbReference type="GO" id="GO:0043531">
    <property type="term" value="F:ADP binding"/>
    <property type="evidence" value="ECO:0007669"/>
    <property type="project" value="InterPro"/>
</dbReference>
<name>A0A649WAS3_PICLI</name>
<dbReference type="PROSITE" id="PS51153">
    <property type="entry name" value="RPW8"/>
    <property type="match status" value="1"/>
</dbReference>
<dbReference type="Gene3D" id="3.80.10.10">
    <property type="entry name" value="Ribonuclease Inhibitor"/>
    <property type="match status" value="1"/>
</dbReference>
<dbReference type="Pfam" id="PF00931">
    <property type="entry name" value="NB-ARC"/>
    <property type="match status" value="1"/>
</dbReference>
<dbReference type="InterPro" id="IPR027417">
    <property type="entry name" value="P-loop_NTPase"/>
</dbReference>
<dbReference type="Gene3D" id="1.10.10.10">
    <property type="entry name" value="Winged helix-like DNA-binding domain superfamily/Winged helix DNA-binding domain"/>
    <property type="match status" value="1"/>
</dbReference>
<evidence type="ECO:0000256" key="3">
    <source>
        <dbReference type="ARBA" id="ARBA00022821"/>
    </source>
</evidence>
<keyword evidence="2" id="KW-0677">Repeat</keyword>
<dbReference type="PANTHER" id="PTHR36766:SF30">
    <property type="entry name" value="TIR-NBS TYPE DISEASE RESISTANCE PROTEIN-RELATED"/>
    <property type="match status" value="1"/>
</dbReference>
<dbReference type="InterPro" id="IPR008808">
    <property type="entry name" value="Powdery_mildew-R_dom"/>
</dbReference>
<evidence type="ECO:0000256" key="1">
    <source>
        <dbReference type="ARBA" id="ARBA00008894"/>
    </source>
</evidence>
<evidence type="ECO:0000259" key="4">
    <source>
        <dbReference type="PROSITE" id="PS51153"/>
    </source>
</evidence>
<dbReference type="AlphaFoldDB" id="A0A649WAS3"/>
<accession>A0A649WAS3</accession>
<dbReference type="SUPFAM" id="SSF52047">
    <property type="entry name" value="RNI-like"/>
    <property type="match status" value="1"/>
</dbReference>
<dbReference type="Pfam" id="PF05659">
    <property type="entry name" value="RPW8"/>
    <property type="match status" value="1"/>
</dbReference>
<dbReference type="PANTHER" id="PTHR36766">
    <property type="entry name" value="PLANT BROAD-SPECTRUM MILDEW RESISTANCE PROTEIN RPW8"/>
    <property type="match status" value="1"/>
</dbReference>
<sequence>MFSFPLLSGGDHILYGIDILNCKKSYSRFDGLVEGLLPKVQELYLSEQRKPKKEKNPIYEQFLNILNDGVALVKKCKNTSRYNVFQNLRYASQIHQLEKEITDFVRYQMPVNLRLDVKNFIEELKNLRQLCEKGSVDERKVNEAIVPKLTNDPQKNAVMLQQIGSDDMFDGVLDEAPPSLNSDFVVGLEKNISNVKRILLQRDVSVVGVDGMGGVGKTTMAMALSDDQEIKGVFRNNIIFITVSQAPNLKVILETMWEKIVRRKKPEFQSVEDAHRQLQQQLLRQAKPTLVVLDNVWSRTNLENLLFEGEGYKTLVTTRDHSTIPTTTSIRIYELPVLDDADAMPLFCFWAFGQKTIPSSADEHLVKQVQAECKGLPLALKVIGSSLHGEPRPVWESAKNKLRNGESISDYHKEGLLRRLESSIDVLDGEARECFLDLGSFPEDRKISVDALLDIWVYVRKMEWHDAFVILLELARRILLNLTSNLRSRAINYGSASELYFSQHDVMRDLALHLASRDRIVQRKRLFMPKKEDSLPGKWEVLKDQAFDAQVVSIHTGAMEEDQWCEMNFRQAEALVLNFSASNYFLPSFLSSMTKLKVLIVLNYGSKRATVNGLPAPSSLPQLRTIRLERLNVPSLQEQSRAFQSLEKLSLSLCEGLGNMSRFNSTQSSLKLPIMLDFNLDHCCDLEELPPGICDMSSVENWSITNCHLLQKLPDDMGKLCSLRMLRLSACLGLKELPDSIGKLGKLEYLDISLCECLKELPEEIGQLKKLQVLDMRERSRLRKLPKSVEGLKSLKHVICDEKIGQQWLRVKNSVLKELRVEIVDAHFSLDWLDG</sequence>
<organism evidence="5">
    <name type="scientific">Picea likiangensis var. rubescens</name>
    <dbReference type="NCBI Taxonomy" id="308678"/>
    <lineage>
        <taxon>Eukaryota</taxon>
        <taxon>Viridiplantae</taxon>
        <taxon>Streptophyta</taxon>
        <taxon>Embryophyta</taxon>
        <taxon>Tracheophyta</taxon>
        <taxon>Spermatophyta</taxon>
        <taxon>Pinopsida</taxon>
        <taxon>Pinidae</taxon>
        <taxon>Conifers I</taxon>
        <taxon>Pinales</taxon>
        <taxon>Pinaceae</taxon>
        <taxon>Picea</taxon>
    </lineage>
</organism>
<dbReference type="Gene3D" id="3.40.50.300">
    <property type="entry name" value="P-loop containing nucleotide triphosphate hydrolases"/>
    <property type="match status" value="1"/>
</dbReference>
<dbReference type="PRINTS" id="PR00364">
    <property type="entry name" value="DISEASERSIST"/>
</dbReference>
<dbReference type="InterPro" id="IPR042197">
    <property type="entry name" value="Apaf_helical"/>
</dbReference>
<dbReference type="InterPro" id="IPR036388">
    <property type="entry name" value="WH-like_DNA-bd_sf"/>
</dbReference>
<feature type="domain" description="RPW8" evidence="4">
    <location>
        <begin position="1"/>
        <end position="143"/>
    </location>
</feature>
<protein>
    <submittedName>
        <fullName evidence="5">NBS-LRR resistance protein</fullName>
    </submittedName>
</protein>
<keyword evidence="3" id="KW-0611">Plant defense</keyword>